<dbReference type="GO" id="GO:0008360">
    <property type="term" value="P:regulation of cell shape"/>
    <property type="evidence" value="ECO:0007669"/>
    <property type="project" value="UniProtKB-KW"/>
</dbReference>
<dbReference type="AlphaFoldDB" id="A0A1I4HD80"/>
<evidence type="ECO:0000256" key="2">
    <source>
        <dbReference type="ARBA" id="ARBA00012466"/>
    </source>
</evidence>
<dbReference type="PROSITE" id="PS51191">
    <property type="entry name" value="FEMABX"/>
    <property type="match status" value="1"/>
</dbReference>
<dbReference type="GO" id="GO:0071555">
    <property type="term" value="P:cell wall organization"/>
    <property type="evidence" value="ECO:0007669"/>
    <property type="project" value="UniProtKB-KW"/>
</dbReference>
<dbReference type="SUPFAM" id="SSF46589">
    <property type="entry name" value="tRNA-binding arm"/>
    <property type="match status" value="1"/>
</dbReference>
<gene>
    <name evidence="14" type="ORF">SAMN05216438_10851</name>
</gene>
<evidence type="ECO:0000256" key="1">
    <source>
        <dbReference type="ARBA" id="ARBA00009943"/>
    </source>
</evidence>
<evidence type="ECO:0000313" key="14">
    <source>
        <dbReference type="EMBL" id="SFL40228.1"/>
    </source>
</evidence>
<protein>
    <recommendedName>
        <fullName evidence="3">Aminoacyltransferase FemA</fullName>
        <ecNumber evidence="2">2.3.2.17</ecNumber>
    </recommendedName>
    <alternativeName>
        <fullName evidence="11">Factor essential for expression of methicillin resistance A</fullName>
    </alternativeName>
    <alternativeName>
        <fullName evidence="10">N-acetylmuramoyl-L-alanyl-D-glutamyl-L-lysyl-(N6-glycyl)-D-alanyl-D-alanine-diphosphoundecaprenyl-N-acetylglucosamine:glycine glycyltransferase</fullName>
    </alternativeName>
</protein>
<dbReference type="GO" id="GO:0009252">
    <property type="term" value="P:peptidoglycan biosynthetic process"/>
    <property type="evidence" value="ECO:0007669"/>
    <property type="project" value="UniProtKB-KW"/>
</dbReference>
<dbReference type="Pfam" id="PF02388">
    <property type="entry name" value="FemAB"/>
    <property type="match status" value="1"/>
</dbReference>
<dbReference type="OrthoDB" id="2303924at2"/>
<dbReference type="GO" id="GO:0000166">
    <property type="term" value="F:nucleotide binding"/>
    <property type="evidence" value="ECO:0007669"/>
    <property type="project" value="InterPro"/>
</dbReference>
<evidence type="ECO:0000256" key="7">
    <source>
        <dbReference type="ARBA" id="ARBA00022984"/>
    </source>
</evidence>
<dbReference type="GO" id="GO:0016755">
    <property type="term" value="F:aminoacyltransferase activity"/>
    <property type="evidence" value="ECO:0007669"/>
    <property type="project" value="InterPro"/>
</dbReference>
<evidence type="ECO:0000256" key="9">
    <source>
        <dbReference type="ARBA" id="ARBA00023316"/>
    </source>
</evidence>
<keyword evidence="9" id="KW-0961">Cell wall biogenesis/degradation</keyword>
<dbReference type="Gene3D" id="3.40.630.30">
    <property type="match status" value="2"/>
</dbReference>
<dbReference type="PANTHER" id="PTHR36174:SF2">
    <property type="entry name" value="AMINOACYLTRANSFERASE FEMA"/>
    <property type="match status" value="1"/>
</dbReference>
<feature type="coiled-coil region" evidence="13">
    <location>
        <begin position="255"/>
        <end position="291"/>
    </location>
</feature>
<evidence type="ECO:0000256" key="5">
    <source>
        <dbReference type="ARBA" id="ARBA00022679"/>
    </source>
</evidence>
<dbReference type="EMBL" id="FOTJ01000008">
    <property type="protein sequence ID" value="SFL40228.1"/>
    <property type="molecule type" value="Genomic_DNA"/>
</dbReference>
<evidence type="ECO:0000256" key="13">
    <source>
        <dbReference type="SAM" id="Coils"/>
    </source>
</evidence>
<dbReference type="InterPro" id="IPR003447">
    <property type="entry name" value="FEMABX"/>
</dbReference>
<dbReference type="Proteomes" id="UP000181969">
    <property type="component" value="Unassembled WGS sequence"/>
</dbReference>
<keyword evidence="7" id="KW-0573">Peptidoglycan synthesis</keyword>
<evidence type="ECO:0000256" key="11">
    <source>
        <dbReference type="ARBA" id="ARBA00032233"/>
    </source>
</evidence>
<comment type="similarity">
    <text evidence="1">Belongs to the FemABX family.</text>
</comment>
<organism evidence="14 15">
    <name type="scientific">Lactococcus garvieae</name>
    <dbReference type="NCBI Taxonomy" id="1363"/>
    <lineage>
        <taxon>Bacteria</taxon>
        <taxon>Bacillati</taxon>
        <taxon>Bacillota</taxon>
        <taxon>Bacilli</taxon>
        <taxon>Lactobacillales</taxon>
        <taxon>Streptococcaceae</taxon>
        <taxon>Lactococcus</taxon>
    </lineage>
</organism>
<dbReference type="RefSeq" id="WP_074751310.1">
    <property type="nucleotide sequence ID" value="NZ_CAXVJC010000005.1"/>
</dbReference>
<keyword evidence="6" id="KW-0133">Cell shape</keyword>
<dbReference type="InterPro" id="IPR016181">
    <property type="entry name" value="Acyl_CoA_acyltransferase"/>
</dbReference>
<dbReference type="InterPro" id="IPR010978">
    <property type="entry name" value="tRNA-bd_arm"/>
</dbReference>
<accession>A0A1I4HD80</accession>
<keyword evidence="13" id="KW-0175">Coiled coil</keyword>
<name>A0A1I4HD80_9LACT</name>
<dbReference type="EC" id="2.3.2.17" evidence="2"/>
<sequence length="405" mass="46887">MNYKLREISAEEFAQFNENVSQGSFLQTPEMAELMMANGWEVTLLAVQSDKIEMAALLGAKNMTGGKHYEIQYGPIYQEYQEDVEKFFYKELRQFVKDHDGMELLVIPNTNYQKFDSTGNALTDENKQFIQSMQELNYEHTGLEVGYNKRGESTWHYVKDLSDIADDKKLLKSYTKDGQYSVKKTQQFGIRVRPLAYEELDKFKKITSETSERRGYDDHDLPYYQSLYKTFGDKAEFLVAEINFADYEAAILTQMDKLTGQIEKTKKEGKRKELESQLETQKVRLAEAREFIAQHGREDIILAGSLFIYGASETIYLFSGSYEAFKKLYAPFAIQHYVMKKTLDKGVKSYNFFGVAGTFDGTDGVLHFKQNFAGYVVRKVGYFNYYPKPLKHRVLSMVKTLLGRK</sequence>
<evidence type="ECO:0000256" key="4">
    <source>
        <dbReference type="ARBA" id="ARBA00022490"/>
    </source>
</evidence>
<dbReference type="Gene3D" id="1.20.58.90">
    <property type="match status" value="1"/>
</dbReference>
<proteinExistence type="inferred from homology"/>
<evidence type="ECO:0000313" key="15">
    <source>
        <dbReference type="Proteomes" id="UP000181969"/>
    </source>
</evidence>
<dbReference type="SUPFAM" id="SSF55729">
    <property type="entry name" value="Acyl-CoA N-acyltransferases (Nat)"/>
    <property type="match status" value="2"/>
</dbReference>
<comment type="catalytic activity">
    <reaction evidence="12">
        <text>beta-D-GlcNAc-(1-&gt;4)-Mur2Ac(oyl-L-Ala-D-isoglutaminyl-L-Lys-(N(6)-Gly)-D-Ala-D-Ala)-di-trans,octa-cis-undecaprenyl diphosphate + 2 glycyl-tRNA(Gly) = MurNAc-L-Ala-D-isoglutaminyl-L-Lys-(N(6)-tri-Gly)-D-Ala-D-Ala-diphospho-di-trans,octa-cis-undecaprenyl-GlcNAc + 2 tRNA(Gly) + 2 H(+)</text>
        <dbReference type="Rhea" id="RHEA:30439"/>
        <dbReference type="Rhea" id="RHEA-COMP:9664"/>
        <dbReference type="Rhea" id="RHEA-COMP:9683"/>
        <dbReference type="ChEBI" id="CHEBI:15378"/>
        <dbReference type="ChEBI" id="CHEBI:62234"/>
        <dbReference type="ChEBI" id="CHEBI:62235"/>
        <dbReference type="ChEBI" id="CHEBI:78442"/>
        <dbReference type="ChEBI" id="CHEBI:78522"/>
        <dbReference type="EC" id="2.3.2.17"/>
    </reaction>
</comment>
<evidence type="ECO:0000256" key="8">
    <source>
        <dbReference type="ARBA" id="ARBA00023315"/>
    </source>
</evidence>
<evidence type="ECO:0000256" key="12">
    <source>
        <dbReference type="ARBA" id="ARBA00047483"/>
    </source>
</evidence>
<evidence type="ECO:0000256" key="10">
    <source>
        <dbReference type="ARBA" id="ARBA00030706"/>
    </source>
</evidence>
<dbReference type="InterPro" id="IPR050644">
    <property type="entry name" value="PG_Glycine_Bridge_Synth"/>
</dbReference>
<dbReference type="PANTHER" id="PTHR36174">
    <property type="entry name" value="LIPID II:GLYCINE GLYCYLTRANSFERASE"/>
    <property type="match status" value="1"/>
</dbReference>
<evidence type="ECO:0000256" key="6">
    <source>
        <dbReference type="ARBA" id="ARBA00022960"/>
    </source>
</evidence>
<evidence type="ECO:0000256" key="3">
    <source>
        <dbReference type="ARBA" id="ARBA00016236"/>
    </source>
</evidence>
<reference evidence="14 15" key="1">
    <citation type="submission" date="2016-10" db="EMBL/GenBank/DDBJ databases">
        <authorList>
            <person name="de Groot N.N."/>
        </authorList>
    </citation>
    <scope>NUCLEOTIDE SEQUENCE [LARGE SCALE GENOMIC DNA]</scope>
    <source>
        <strain evidence="14 15">M79</strain>
    </source>
</reference>
<keyword evidence="5" id="KW-0808">Transferase</keyword>
<keyword evidence="8" id="KW-0012">Acyltransferase</keyword>
<keyword evidence="4" id="KW-0963">Cytoplasm</keyword>